<reference evidence="2" key="1">
    <citation type="journal article" date="2014" name="Int. J. Syst. Evol. Microbiol.">
        <title>Complete genome sequence of Corynebacterium casei LMG S-19264T (=DSM 44701T), isolated from a smear-ripened cheese.</title>
        <authorList>
            <consortium name="US DOE Joint Genome Institute (JGI-PGF)"/>
            <person name="Walter F."/>
            <person name="Albersmeier A."/>
            <person name="Kalinowski J."/>
            <person name="Ruckert C."/>
        </authorList>
    </citation>
    <scope>NUCLEOTIDE SEQUENCE</scope>
    <source>
        <strain evidence="2">JCM 3090</strain>
    </source>
</reference>
<protein>
    <submittedName>
        <fullName evidence="2">Uncharacterized protein</fullName>
    </submittedName>
</protein>
<keyword evidence="1" id="KW-0472">Membrane</keyword>
<evidence type="ECO:0000313" key="2">
    <source>
        <dbReference type="EMBL" id="GGJ93328.1"/>
    </source>
</evidence>
<reference evidence="2" key="2">
    <citation type="submission" date="2020-09" db="EMBL/GenBank/DDBJ databases">
        <authorList>
            <person name="Sun Q."/>
            <person name="Ohkuma M."/>
        </authorList>
    </citation>
    <scope>NUCLEOTIDE SEQUENCE</scope>
    <source>
        <strain evidence="2">JCM 3090</strain>
    </source>
</reference>
<dbReference type="Proteomes" id="UP000649739">
    <property type="component" value="Unassembled WGS sequence"/>
</dbReference>
<keyword evidence="1" id="KW-1133">Transmembrane helix</keyword>
<dbReference type="EMBL" id="BMQB01000004">
    <property type="protein sequence ID" value="GGJ93328.1"/>
    <property type="molecule type" value="Genomic_DNA"/>
</dbReference>
<organism evidence="2 3">
    <name type="scientific">Pilimelia anulata</name>
    <dbReference type="NCBI Taxonomy" id="53371"/>
    <lineage>
        <taxon>Bacteria</taxon>
        <taxon>Bacillati</taxon>
        <taxon>Actinomycetota</taxon>
        <taxon>Actinomycetes</taxon>
        <taxon>Micromonosporales</taxon>
        <taxon>Micromonosporaceae</taxon>
        <taxon>Pilimelia</taxon>
    </lineage>
</organism>
<dbReference type="AlphaFoldDB" id="A0A8J3BBY5"/>
<evidence type="ECO:0000313" key="3">
    <source>
        <dbReference type="Proteomes" id="UP000649739"/>
    </source>
</evidence>
<proteinExistence type="predicted"/>
<sequence length="66" mass="7048">MTRVSIDVYRSARAGKDGRMDVLLWLLAVVLVVSGVVALLRSQLLWGIVLIILGLLVGPGGVSLFT</sequence>
<evidence type="ECO:0000256" key="1">
    <source>
        <dbReference type="SAM" id="Phobius"/>
    </source>
</evidence>
<dbReference type="InterPro" id="IPR047891">
    <property type="entry name" value="GPGG_membr"/>
</dbReference>
<accession>A0A8J3BBY5</accession>
<feature type="transmembrane region" description="Helical" evidence="1">
    <location>
        <begin position="21"/>
        <end position="40"/>
    </location>
</feature>
<dbReference type="NCBIfam" id="NF040511">
    <property type="entry name" value="membrane_GPGG"/>
    <property type="match status" value="1"/>
</dbReference>
<feature type="transmembrane region" description="Helical" evidence="1">
    <location>
        <begin position="46"/>
        <end position="65"/>
    </location>
</feature>
<gene>
    <name evidence="2" type="ORF">GCM10010123_23970</name>
</gene>
<keyword evidence="3" id="KW-1185">Reference proteome</keyword>
<keyword evidence="1" id="KW-0812">Transmembrane</keyword>
<comment type="caution">
    <text evidence="2">The sequence shown here is derived from an EMBL/GenBank/DDBJ whole genome shotgun (WGS) entry which is preliminary data.</text>
</comment>
<name>A0A8J3BBY5_9ACTN</name>